<dbReference type="AlphaFoldDB" id="A0A395J098"/>
<name>A0A395J098_9HELO</name>
<evidence type="ECO:0000256" key="2">
    <source>
        <dbReference type="ARBA" id="ARBA00022833"/>
    </source>
</evidence>
<dbReference type="PANTHER" id="PTHR36206:SF4">
    <property type="entry name" value="HYPOTHETICAL CONSERVED PROTEIN (EUROFUNG)-RELATED"/>
    <property type="match status" value="1"/>
</dbReference>
<protein>
    <submittedName>
        <fullName evidence="7">Uncharacterized protein</fullName>
    </submittedName>
</protein>
<proteinExistence type="predicted"/>
<sequence>MQGIRNRLSSLSRRLLWQGHPQCLFGRHVRVGKSQRQVVPLASCDESSATRPNHPACDVKISEGNVMAMSNSPKDKPAWLMGPTIPTGISQELIEPLPGSIPPSISVINFRDDHDAQYFDFFRRETVFELAGGSQKKLFNVIILQSCHTDTSVRHAATAIAALSKAMKASKYMNQNEGEAGFQRISEQVEIHHQYALKQYGKSLRYLRDLVQTSQKSLRIPLIVSLIIFCFENFHGNTQLADKHIYSALKMMHHHEAISSRPRHNLLLSSPVPDLVENEIVAAYLHLALAIVTRPDDPDSLSGKVLELISADIQPPNIPRQLGNLEEAEIHLEHVLYHSLPSIPRADLERRLGIAGSFTSRFGK</sequence>
<evidence type="ECO:0000256" key="3">
    <source>
        <dbReference type="ARBA" id="ARBA00023015"/>
    </source>
</evidence>
<keyword evidence="1" id="KW-0479">Metal-binding</keyword>
<dbReference type="OrthoDB" id="3172332at2759"/>
<dbReference type="GO" id="GO:0003677">
    <property type="term" value="F:DNA binding"/>
    <property type="evidence" value="ECO:0007669"/>
    <property type="project" value="UniProtKB-KW"/>
</dbReference>
<evidence type="ECO:0000256" key="4">
    <source>
        <dbReference type="ARBA" id="ARBA00023125"/>
    </source>
</evidence>
<gene>
    <name evidence="7" type="ORF">DID88_005608</name>
</gene>
<dbReference type="PANTHER" id="PTHR36206">
    <property type="entry name" value="ASPERCRYPTIN BIOSYNTHESIS CLUSTER-SPECIFIC TRANSCRIPTION REGULATOR ATNN-RELATED"/>
    <property type="match status" value="1"/>
</dbReference>
<evidence type="ECO:0000256" key="1">
    <source>
        <dbReference type="ARBA" id="ARBA00022723"/>
    </source>
</evidence>
<evidence type="ECO:0000313" key="8">
    <source>
        <dbReference type="Proteomes" id="UP000249056"/>
    </source>
</evidence>
<evidence type="ECO:0000256" key="5">
    <source>
        <dbReference type="ARBA" id="ARBA00023163"/>
    </source>
</evidence>
<reference evidence="7 8" key="1">
    <citation type="submission" date="2018-06" db="EMBL/GenBank/DDBJ databases">
        <title>Genome Sequence of the Brown Rot Fungal Pathogen Monilinia fructigena.</title>
        <authorList>
            <person name="Landi L."/>
            <person name="De Miccolis Angelini R.M."/>
            <person name="Pollastro S."/>
            <person name="Abate D."/>
            <person name="Faretra F."/>
            <person name="Romanazzi G."/>
        </authorList>
    </citation>
    <scope>NUCLEOTIDE SEQUENCE [LARGE SCALE GENOMIC DNA]</scope>
    <source>
        <strain evidence="7 8">Mfrg269</strain>
    </source>
</reference>
<keyword evidence="4" id="KW-0238">DNA-binding</keyword>
<keyword evidence="5" id="KW-0804">Transcription</keyword>
<keyword evidence="8" id="KW-1185">Reference proteome</keyword>
<evidence type="ECO:0000256" key="6">
    <source>
        <dbReference type="ARBA" id="ARBA00023242"/>
    </source>
</evidence>
<dbReference type="Proteomes" id="UP000249056">
    <property type="component" value="Unassembled WGS sequence"/>
</dbReference>
<accession>A0A395J098</accession>
<dbReference type="InterPro" id="IPR052360">
    <property type="entry name" value="Transcr_Regulatory_Proteins"/>
</dbReference>
<dbReference type="EMBL" id="QKRW01000008">
    <property type="protein sequence ID" value="RAL65947.1"/>
    <property type="molecule type" value="Genomic_DNA"/>
</dbReference>
<dbReference type="GO" id="GO:0046872">
    <property type="term" value="F:metal ion binding"/>
    <property type="evidence" value="ECO:0007669"/>
    <property type="project" value="UniProtKB-KW"/>
</dbReference>
<keyword evidence="2" id="KW-0862">Zinc</keyword>
<evidence type="ECO:0000313" key="7">
    <source>
        <dbReference type="EMBL" id="RAL65947.1"/>
    </source>
</evidence>
<dbReference type="Pfam" id="PF11951">
    <property type="entry name" value="Fungal_trans_2"/>
    <property type="match status" value="1"/>
</dbReference>
<comment type="caution">
    <text evidence="7">The sequence shown here is derived from an EMBL/GenBank/DDBJ whole genome shotgun (WGS) entry which is preliminary data.</text>
</comment>
<keyword evidence="3" id="KW-0805">Transcription regulation</keyword>
<dbReference type="InterPro" id="IPR021858">
    <property type="entry name" value="Fun_TF"/>
</dbReference>
<organism evidence="7 8">
    <name type="scientific">Monilinia fructigena</name>
    <dbReference type="NCBI Taxonomy" id="38457"/>
    <lineage>
        <taxon>Eukaryota</taxon>
        <taxon>Fungi</taxon>
        <taxon>Dikarya</taxon>
        <taxon>Ascomycota</taxon>
        <taxon>Pezizomycotina</taxon>
        <taxon>Leotiomycetes</taxon>
        <taxon>Helotiales</taxon>
        <taxon>Sclerotiniaceae</taxon>
        <taxon>Monilinia</taxon>
    </lineage>
</organism>
<keyword evidence="6" id="KW-0539">Nucleus</keyword>